<organism evidence="2 3">
    <name type="scientific">Microbulbifer marinus</name>
    <dbReference type="NCBI Taxonomy" id="658218"/>
    <lineage>
        <taxon>Bacteria</taxon>
        <taxon>Pseudomonadati</taxon>
        <taxon>Pseudomonadota</taxon>
        <taxon>Gammaproteobacteria</taxon>
        <taxon>Cellvibrionales</taxon>
        <taxon>Microbulbiferaceae</taxon>
        <taxon>Microbulbifer</taxon>
    </lineage>
</organism>
<dbReference type="RefSeq" id="WP_091391019.1">
    <property type="nucleotide sequence ID" value="NZ_FNQO01000005.1"/>
</dbReference>
<dbReference type="Proteomes" id="UP000198658">
    <property type="component" value="Unassembled WGS sequence"/>
</dbReference>
<proteinExistence type="predicted"/>
<dbReference type="PROSITE" id="PS00695">
    <property type="entry name" value="ENT_VIR_OMP_2"/>
    <property type="match status" value="1"/>
</dbReference>
<keyword evidence="1" id="KW-0732">Signal</keyword>
<dbReference type="InterPro" id="IPR000758">
    <property type="entry name" value="Enterovir_OMP"/>
</dbReference>
<dbReference type="GO" id="GO:0019867">
    <property type="term" value="C:outer membrane"/>
    <property type="evidence" value="ECO:0007669"/>
    <property type="project" value="InterPro"/>
</dbReference>
<feature type="chain" id="PRO_5011696727" evidence="1">
    <location>
        <begin position="23"/>
        <end position="244"/>
    </location>
</feature>
<dbReference type="PANTHER" id="PTHR36920">
    <property type="match status" value="1"/>
</dbReference>
<dbReference type="OrthoDB" id="9807574at2"/>
<name>A0A1H4BDS7_9GAMM</name>
<dbReference type="InterPro" id="IPR005618">
    <property type="entry name" value="OMPW"/>
</dbReference>
<dbReference type="Pfam" id="PF03922">
    <property type="entry name" value="OmpW"/>
    <property type="match status" value="1"/>
</dbReference>
<dbReference type="SUPFAM" id="SSF56925">
    <property type="entry name" value="OMPA-like"/>
    <property type="match status" value="1"/>
</dbReference>
<dbReference type="PANTHER" id="PTHR36920:SF1">
    <property type="entry name" value="OUTER MEMBRANE PROTEIN W"/>
    <property type="match status" value="1"/>
</dbReference>
<sequence>MKAAYLLAAGLALAASAGQALADYEKGTIIGRIGAGWVDPNDDSNWLRLDGTELPDSRIYVDTGESATITGSWLFADHWGLGLLVAFPFKHDLKISGLPNPNGGASLGRVNLGDIEHLPPTLTVQWFPVCVESWIQPYAGIGVNYTTFMDEDISRTANNYFMTVLGAQAGASLDLKDSWGLAGELGVDIALGRKSQWLFNAAVWYLDLDSRAKIRFPTVTGTTEIKTDLDIDPWVYSVGIGYRF</sequence>
<dbReference type="STRING" id="658218.SAMN05216562_3227"/>
<dbReference type="GO" id="GO:0055085">
    <property type="term" value="P:transmembrane transport"/>
    <property type="evidence" value="ECO:0007669"/>
    <property type="project" value="TreeGrafter"/>
</dbReference>
<reference evidence="3" key="1">
    <citation type="submission" date="2016-10" db="EMBL/GenBank/DDBJ databases">
        <authorList>
            <person name="Varghese N."/>
            <person name="Submissions S."/>
        </authorList>
    </citation>
    <scope>NUCLEOTIDE SEQUENCE [LARGE SCALE GENOMIC DNA]</scope>
    <source>
        <strain evidence="3">CGMCC 1.10657</strain>
    </source>
</reference>
<dbReference type="InterPro" id="IPR011250">
    <property type="entry name" value="OMP/PagP_B-barrel"/>
</dbReference>
<gene>
    <name evidence="2" type="ORF">SAMN05216562_3227</name>
</gene>
<dbReference type="Gene3D" id="2.40.160.20">
    <property type="match status" value="1"/>
</dbReference>
<feature type="signal peptide" evidence="1">
    <location>
        <begin position="1"/>
        <end position="22"/>
    </location>
</feature>
<evidence type="ECO:0000313" key="3">
    <source>
        <dbReference type="Proteomes" id="UP000198658"/>
    </source>
</evidence>
<accession>A0A1H4BDS7</accession>
<dbReference type="AlphaFoldDB" id="A0A1H4BDS7"/>
<dbReference type="EMBL" id="FNQO01000005">
    <property type="protein sequence ID" value="SEA46158.1"/>
    <property type="molecule type" value="Genomic_DNA"/>
</dbReference>
<protein>
    <submittedName>
        <fullName evidence="2">Outer membrane protein</fullName>
    </submittedName>
</protein>
<evidence type="ECO:0000256" key="1">
    <source>
        <dbReference type="SAM" id="SignalP"/>
    </source>
</evidence>
<dbReference type="GO" id="GO:0044384">
    <property type="term" value="C:host outer membrane"/>
    <property type="evidence" value="ECO:0007669"/>
    <property type="project" value="InterPro"/>
</dbReference>
<evidence type="ECO:0000313" key="2">
    <source>
        <dbReference type="EMBL" id="SEA46158.1"/>
    </source>
</evidence>
<keyword evidence="3" id="KW-1185">Reference proteome</keyword>